<dbReference type="SUPFAM" id="SSF48452">
    <property type="entry name" value="TPR-like"/>
    <property type="match status" value="1"/>
</dbReference>
<feature type="transmembrane region" description="Helical" evidence="5">
    <location>
        <begin position="308"/>
        <end position="327"/>
    </location>
</feature>
<feature type="transmembrane region" description="Helical" evidence="5">
    <location>
        <begin position="333"/>
        <end position="353"/>
    </location>
</feature>
<feature type="repeat" description="TPR" evidence="3">
    <location>
        <begin position="161"/>
        <end position="194"/>
    </location>
</feature>
<evidence type="ECO:0000259" key="6">
    <source>
        <dbReference type="PROSITE" id="PS50076"/>
    </source>
</evidence>
<dbReference type="Gene3D" id="1.10.287.110">
    <property type="entry name" value="DnaJ domain"/>
    <property type="match status" value="1"/>
</dbReference>
<keyword evidence="5" id="KW-0812">Transmembrane</keyword>
<name>A0ABV8KKN7_9ACTN</name>
<dbReference type="PANTHER" id="PTHR44858">
    <property type="entry name" value="TETRATRICOPEPTIDE REPEAT PROTEIN 6"/>
    <property type="match status" value="1"/>
</dbReference>
<dbReference type="PROSITE" id="PS50005">
    <property type="entry name" value="TPR"/>
    <property type="match status" value="1"/>
</dbReference>
<evidence type="ECO:0000256" key="1">
    <source>
        <dbReference type="ARBA" id="ARBA00022737"/>
    </source>
</evidence>
<evidence type="ECO:0000256" key="4">
    <source>
        <dbReference type="SAM" id="MobiDB-lite"/>
    </source>
</evidence>
<feature type="compositionally biased region" description="Basic and acidic residues" evidence="4">
    <location>
        <begin position="72"/>
        <end position="92"/>
    </location>
</feature>
<dbReference type="InterPro" id="IPR050498">
    <property type="entry name" value="Ycf3"/>
</dbReference>
<dbReference type="EMBL" id="JBHSBN010000006">
    <property type="protein sequence ID" value="MFC4106684.1"/>
    <property type="molecule type" value="Genomic_DNA"/>
</dbReference>
<evidence type="ECO:0000256" key="2">
    <source>
        <dbReference type="ARBA" id="ARBA00022803"/>
    </source>
</evidence>
<keyword evidence="8" id="KW-1185">Reference proteome</keyword>
<proteinExistence type="predicted"/>
<evidence type="ECO:0000256" key="3">
    <source>
        <dbReference type="PROSITE-ProRule" id="PRU00339"/>
    </source>
</evidence>
<dbReference type="InterPro" id="IPR036869">
    <property type="entry name" value="J_dom_sf"/>
</dbReference>
<keyword evidence="5" id="KW-0472">Membrane</keyword>
<dbReference type="RefSeq" id="WP_377544840.1">
    <property type="nucleotide sequence ID" value="NZ_JBHSBN010000006.1"/>
</dbReference>
<dbReference type="InterPro" id="IPR019734">
    <property type="entry name" value="TPR_rpt"/>
</dbReference>
<evidence type="ECO:0000256" key="5">
    <source>
        <dbReference type="SAM" id="Phobius"/>
    </source>
</evidence>
<evidence type="ECO:0000313" key="7">
    <source>
        <dbReference type="EMBL" id="MFC4106684.1"/>
    </source>
</evidence>
<dbReference type="Pfam" id="PF13432">
    <property type="entry name" value="TPR_16"/>
    <property type="match status" value="1"/>
</dbReference>
<protein>
    <submittedName>
        <fullName evidence="7">Tetratricopeptide repeat protein</fullName>
    </submittedName>
</protein>
<keyword evidence="2 3" id="KW-0802">TPR repeat</keyword>
<dbReference type="PANTHER" id="PTHR44858:SF1">
    <property type="entry name" value="UDP-N-ACETYLGLUCOSAMINE--PEPTIDE N-ACETYLGLUCOSAMINYLTRANSFERASE SPINDLY-RELATED"/>
    <property type="match status" value="1"/>
</dbReference>
<dbReference type="Proteomes" id="UP001595868">
    <property type="component" value="Unassembled WGS sequence"/>
</dbReference>
<gene>
    <name evidence="7" type="ORF">ACFOX0_12150</name>
</gene>
<dbReference type="Gene3D" id="1.25.40.10">
    <property type="entry name" value="Tetratricopeptide repeat domain"/>
    <property type="match status" value="1"/>
</dbReference>
<dbReference type="Pfam" id="PF14559">
    <property type="entry name" value="TPR_19"/>
    <property type="match status" value="1"/>
</dbReference>
<feature type="region of interest" description="Disordered" evidence="4">
    <location>
        <begin position="69"/>
        <end position="92"/>
    </location>
</feature>
<keyword evidence="1" id="KW-0677">Repeat</keyword>
<dbReference type="PROSITE" id="PS50076">
    <property type="entry name" value="DNAJ_2"/>
    <property type="match status" value="1"/>
</dbReference>
<keyword evidence="5" id="KW-1133">Transmembrane helix</keyword>
<feature type="domain" description="J" evidence="6">
    <location>
        <begin position="8"/>
        <end position="77"/>
    </location>
</feature>
<accession>A0ABV8KKN7</accession>
<organism evidence="7 8">
    <name type="scientific">Micromonospora zhanjiangensis</name>
    <dbReference type="NCBI Taxonomy" id="1522057"/>
    <lineage>
        <taxon>Bacteria</taxon>
        <taxon>Bacillati</taxon>
        <taxon>Actinomycetota</taxon>
        <taxon>Actinomycetes</taxon>
        <taxon>Micromonosporales</taxon>
        <taxon>Micromonosporaceae</taxon>
        <taxon>Micromonospora</taxon>
    </lineage>
</organism>
<sequence length="377" mass="41703">MTTATFVDYYEILQIPETADTAQIKAAVSQQRRIWIKRQASADPKRRGEAETRVRNIDEAERVLLNTQQRQGYDRRLPDQRRAAPETAHQDGDADWLDRARVYLEMGNPGAAHRAAREATNQRGGDHGAWFLRAHSSFLLGQAADAEFEFAEAIRIAPDESEYHHDLGEVYAQQEKWPLAMREFETALRLAPGNPVTRTAIAQVLLATDEPQKALSIMEAVVQEHRDNNIFKYYLGAALEATARHSVTLLRDGTIIVTSQAQADLLNRNADRIAKLGLRDQDAAAAVVELRRLATSSREMMWVHSSAWQLYGFMLIASLCGLCGGLGSGDGGGVAAGLFIAAPIAVGVVALYISRHRKPAYQHAAQQLAGQVLRWGK</sequence>
<dbReference type="SUPFAM" id="SSF46565">
    <property type="entry name" value="Chaperone J-domain"/>
    <property type="match status" value="1"/>
</dbReference>
<dbReference type="InterPro" id="IPR011990">
    <property type="entry name" value="TPR-like_helical_dom_sf"/>
</dbReference>
<comment type="caution">
    <text evidence="7">The sequence shown here is derived from an EMBL/GenBank/DDBJ whole genome shotgun (WGS) entry which is preliminary data.</text>
</comment>
<evidence type="ECO:0000313" key="8">
    <source>
        <dbReference type="Proteomes" id="UP001595868"/>
    </source>
</evidence>
<dbReference type="SMART" id="SM00028">
    <property type="entry name" value="TPR"/>
    <property type="match status" value="3"/>
</dbReference>
<reference evidence="8" key="1">
    <citation type="journal article" date="2019" name="Int. J. Syst. Evol. Microbiol.">
        <title>The Global Catalogue of Microorganisms (GCM) 10K type strain sequencing project: providing services to taxonomists for standard genome sequencing and annotation.</title>
        <authorList>
            <consortium name="The Broad Institute Genomics Platform"/>
            <consortium name="The Broad Institute Genome Sequencing Center for Infectious Disease"/>
            <person name="Wu L."/>
            <person name="Ma J."/>
        </authorList>
    </citation>
    <scope>NUCLEOTIDE SEQUENCE [LARGE SCALE GENOMIC DNA]</scope>
    <source>
        <strain evidence="8">2902at01</strain>
    </source>
</reference>
<dbReference type="InterPro" id="IPR001623">
    <property type="entry name" value="DnaJ_domain"/>
</dbReference>